<comment type="caution">
    <text evidence="2">The sequence shown here is derived from an EMBL/GenBank/DDBJ whole genome shotgun (WGS) entry which is preliminary data.</text>
</comment>
<keyword evidence="1" id="KW-1133">Transmembrane helix</keyword>
<feature type="transmembrane region" description="Helical" evidence="1">
    <location>
        <begin position="20"/>
        <end position="39"/>
    </location>
</feature>
<evidence type="ECO:0000313" key="2">
    <source>
        <dbReference type="EMBL" id="PTQ12156.1"/>
    </source>
</evidence>
<evidence type="ECO:0000256" key="1">
    <source>
        <dbReference type="SAM" id="Phobius"/>
    </source>
</evidence>
<protein>
    <submittedName>
        <fullName evidence="2">Uncharacterized protein</fullName>
    </submittedName>
</protein>
<organism evidence="2 3">
    <name type="scientific">Sphingomonas oleivorans</name>
    <dbReference type="NCBI Taxonomy" id="1735121"/>
    <lineage>
        <taxon>Bacteria</taxon>
        <taxon>Pseudomonadati</taxon>
        <taxon>Pseudomonadota</taxon>
        <taxon>Alphaproteobacteria</taxon>
        <taxon>Sphingomonadales</taxon>
        <taxon>Sphingomonadaceae</taxon>
        <taxon>Sphingomonas</taxon>
    </lineage>
</organism>
<dbReference type="OrthoDB" id="7560349at2"/>
<dbReference type="RefSeq" id="WP_107967022.1">
    <property type="nucleotide sequence ID" value="NZ_NWBU01000005.1"/>
</dbReference>
<proteinExistence type="predicted"/>
<evidence type="ECO:0000313" key="3">
    <source>
        <dbReference type="Proteomes" id="UP000244162"/>
    </source>
</evidence>
<accession>A0A2T5FZM5</accession>
<keyword evidence="3" id="KW-1185">Reference proteome</keyword>
<dbReference type="EMBL" id="NWBU01000005">
    <property type="protein sequence ID" value="PTQ12156.1"/>
    <property type="molecule type" value="Genomic_DNA"/>
</dbReference>
<keyword evidence="1" id="KW-0472">Membrane</keyword>
<keyword evidence="1" id="KW-0812">Transmembrane</keyword>
<name>A0A2T5FZM5_9SPHN</name>
<dbReference type="AlphaFoldDB" id="A0A2T5FZM5"/>
<sequence>MDKFISWLEAHDKLSGWAQFLGAMLALLLTYFTAFAPLWRRRRQLHRAALRLLSNGYEAIESYHRTSANFLPFPLSLRAAALTMTGVADEIDRFPVFELDDQGSRSVARYLIAMAIILKGLELFLEPIAAELEGREATAEDQVTIRTFVGERLDFVRAMMTGAELKRPEWPV</sequence>
<dbReference type="Proteomes" id="UP000244162">
    <property type="component" value="Unassembled WGS sequence"/>
</dbReference>
<gene>
    <name evidence="2" type="ORF">CLG96_06245</name>
</gene>
<reference evidence="2 3" key="1">
    <citation type="submission" date="2017-09" db="EMBL/GenBank/DDBJ databases">
        <title>Sphingomonas panjinensis sp.nov., isolated from oil-contaminated soil.</title>
        <authorList>
            <person name="Wang L."/>
            <person name="Chen L."/>
        </authorList>
    </citation>
    <scope>NUCLEOTIDE SEQUENCE [LARGE SCALE GENOMIC DNA]</scope>
    <source>
        <strain evidence="2 3">FW-11</strain>
    </source>
</reference>